<evidence type="ECO:0000313" key="10">
    <source>
        <dbReference type="EMBL" id="QGG96102.1"/>
    </source>
</evidence>
<feature type="transmembrane region" description="Helical" evidence="8">
    <location>
        <begin position="212"/>
        <end position="234"/>
    </location>
</feature>
<comment type="subcellular location">
    <subcellularLocation>
        <location evidence="1">Cell membrane</location>
        <topology evidence="1">Multi-pass membrane protein</topology>
    </subcellularLocation>
</comment>
<feature type="transmembrane region" description="Helical" evidence="8">
    <location>
        <begin position="122"/>
        <end position="142"/>
    </location>
</feature>
<feature type="transmembrane region" description="Helical" evidence="8">
    <location>
        <begin position="240"/>
        <end position="262"/>
    </location>
</feature>
<evidence type="ECO:0000256" key="4">
    <source>
        <dbReference type="ARBA" id="ARBA00022692"/>
    </source>
</evidence>
<reference evidence="10 11" key="1">
    <citation type="submission" date="2019-11" db="EMBL/GenBank/DDBJ databases">
        <authorList>
            <person name="He Y."/>
        </authorList>
    </citation>
    <scope>NUCLEOTIDE SEQUENCE [LARGE SCALE GENOMIC DNA]</scope>
    <source>
        <strain evidence="10 11">SCSIO 58843</strain>
    </source>
</reference>
<evidence type="ECO:0000256" key="5">
    <source>
        <dbReference type="ARBA" id="ARBA00022989"/>
    </source>
</evidence>
<feature type="transmembrane region" description="Helical" evidence="8">
    <location>
        <begin position="300"/>
        <end position="318"/>
    </location>
</feature>
<dbReference type="PANTHER" id="PTHR42718">
    <property type="entry name" value="MAJOR FACILITATOR SUPERFAMILY MULTIDRUG TRANSPORTER MFSC"/>
    <property type="match status" value="1"/>
</dbReference>
<name>A0A5Q2RMD0_9ACTN</name>
<evidence type="ECO:0000313" key="11">
    <source>
        <dbReference type="Proteomes" id="UP000334019"/>
    </source>
</evidence>
<protein>
    <submittedName>
        <fullName evidence="10">DHA2 family efflux MFS transporter permease subunit</fullName>
    </submittedName>
</protein>
<keyword evidence="2" id="KW-0813">Transport</keyword>
<evidence type="ECO:0000259" key="9">
    <source>
        <dbReference type="PROSITE" id="PS50850"/>
    </source>
</evidence>
<evidence type="ECO:0000256" key="7">
    <source>
        <dbReference type="SAM" id="MobiDB-lite"/>
    </source>
</evidence>
<feature type="transmembrane region" description="Helical" evidence="8">
    <location>
        <begin position="474"/>
        <end position="493"/>
    </location>
</feature>
<feature type="domain" description="Major facilitator superfamily (MFS) profile" evidence="9">
    <location>
        <begin position="88"/>
        <end position="527"/>
    </location>
</feature>
<gene>
    <name evidence="10" type="ORF">GH723_13895</name>
</gene>
<feature type="transmembrane region" description="Helical" evidence="8">
    <location>
        <begin position="430"/>
        <end position="453"/>
    </location>
</feature>
<dbReference type="AlphaFoldDB" id="A0A5Q2RMD0"/>
<feature type="transmembrane region" description="Helical" evidence="8">
    <location>
        <begin position="370"/>
        <end position="391"/>
    </location>
</feature>
<accession>A0A5Q2RMD0</accession>
<dbReference type="InterPro" id="IPR004638">
    <property type="entry name" value="EmrB-like"/>
</dbReference>
<dbReference type="PANTHER" id="PTHR42718:SF42">
    <property type="entry name" value="EXPORT PROTEIN"/>
    <property type="match status" value="1"/>
</dbReference>
<keyword evidence="11" id="KW-1185">Reference proteome</keyword>
<dbReference type="EMBL" id="CP045851">
    <property type="protein sequence ID" value="QGG96102.1"/>
    <property type="molecule type" value="Genomic_DNA"/>
</dbReference>
<dbReference type="Proteomes" id="UP000334019">
    <property type="component" value="Chromosome"/>
</dbReference>
<dbReference type="CDD" id="cd17321">
    <property type="entry name" value="MFS_MMR_MDR_like"/>
    <property type="match status" value="1"/>
</dbReference>
<feature type="transmembrane region" description="Helical" evidence="8">
    <location>
        <begin position="179"/>
        <end position="200"/>
    </location>
</feature>
<dbReference type="Gene3D" id="1.20.1250.20">
    <property type="entry name" value="MFS general substrate transporter like domains"/>
    <property type="match status" value="1"/>
</dbReference>
<feature type="region of interest" description="Disordered" evidence="7">
    <location>
        <begin position="34"/>
        <end position="77"/>
    </location>
</feature>
<dbReference type="PROSITE" id="PS50850">
    <property type="entry name" value="MFS"/>
    <property type="match status" value="1"/>
</dbReference>
<evidence type="ECO:0000256" key="6">
    <source>
        <dbReference type="ARBA" id="ARBA00023136"/>
    </source>
</evidence>
<keyword evidence="6 8" id="KW-0472">Membrane</keyword>
<dbReference type="GO" id="GO:0005886">
    <property type="term" value="C:plasma membrane"/>
    <property type="evidence" value="ECO:0007669"/>
    <property type="project" value="UniProtKB-SubCell"/>
</dbReference>
<dbReference type="Pfam" id="PF07690">
    <property type="entry name" value="MFS_1"/>
    <property type="match status" value="1"/>
</dbReference>
<feature type="transmembrane region" description="Helical" evidence="8">
    <location>
        <begin position="274"/>
        <end position="294"/>
    </location>
</feature>
<dbReference type="InterPro" id="IPR036259">
    <property type="entry name" value="MFS_trans_sf"/>
</dbReference>
<feature type="transmembrane region" description="Helical" evidence="8">
    <location>
        <begin position="87"/>
        <end position="110"/>
    </location>
</feature>
<organism evidence="10 11">
    <name type="scientific">Actinomarinicola tropica</name>
    <dbReference type="NCBI Taxonomy" id="2789776"/>
    <lineage>
        <taxon>Bacteria</taxon>
        <taxon>Bacillati</taxon>
        <taxon>Actinomycetota</taxon>
        <taxon>Acidimicrobiia</taxon>
        <taxon>Acidimicrobiales</taxon>
        <taxon>Iamiaceae</taxon>
        <taxon>Actinomarinicola</taxon>
    </lineage>
</organism>
<keyword evidence="3" id="KW-1003">Cell membrane</keyword>
<evidence type="ECO:0000256" key="8">
    <source>
        <dbReference type="SAM" id="Phobius"/>
    </source>
</evidence>
<dbReference type="InterPro" id="IPR020846">
    <property type="entry name" value="MFS_dom"/>
</dbReference>
<evidence type="ECO:0000256" key="1">
    <source>
        <dbReference type="ARBA" id="ARBA00004651"/>
    </source>
</evidence>
<feature type="transmembrane region" description="Helical" evidence="8">
    <location>
        <begin position="499"/>
        <end position="523"/>
    </location>
</feature>
<proteinExistence type="predicted"/>
<dbReference type="GO" id="GO:0022857">
    <property type="term" value="F:transmembrane transporter activity"/>
    <property type="evidence" value="ECO:0007669"/>
    <property type="project" value="InterPro"/>
</dbReference>
<sequence length="550" mass="55537">MWPSASTGSRSISSGVRTVDRRTWVASIAHLHGTRSPAVSPVGPAHPRGEGHRGDGRTLTEVATGSTDEGGTAGGPSVRVDEAAGRWVLVATILGSGMTMLDSTVVNVALPRLGDDLGSDFAGLQWVVNGYMLALASLILLGGSLGDRLGRRRVFTAGAVAFTAASLLCAVAPSVEALVAARVLQGVGGALLTPGSLAIIHATIHPDDRGRAIGTWSGLGGITTAIGPFLGGWIVDVASWRWIFLINLPLGALVTYVAVTRLPETRDAEASTHLDLAGAALGAGGLAVLTWGLIEARTAGVAAGLVLLALFVAVERRTTDPMLVVSIFRSRAFSATNGATLFIYGALGASMFMIALVLQRAMGYSPLEAGAATVPVTLVLLVASPWAGALAQRIGPRLPMTVGPLGIAAGLVLMRRIAPGAGYAEAVLPAVLGLAAGLALTVAPLTATALATAPDRHAGLASGVNNAVARTGQLLAVAVIPLVAGFAPGVEVAPDELVVGFHTVSTVVAAGVVVAAAFAWAFVPVDALDPGRPTGPSGSAAAERHVVDDE</sequence>
<keyword evidence="4 8" id="KW-0812">Transmembrane</keyword>
<dbReference type="NCBIfam" id="TIGR00711">
    <property type="entry name" value="efflux_EmrB"/>
    <property type="match status" value="1"/>
</dbReference>
<dbReference type="InterPro" id="IPR011701">
    <property type="entry name" value="MFS"/>
</dbReference>
<feature type="compositionally biased region" description="Basic and acidic residues" evidence="7">
    <location>
        <begin position="47"/>
        <end position="58"/>
    </location>
</feature>
<dbReference type="Gene3D" id="1.20.1720.10">
    <property type="entry name" value="Multidrug resistance protein D"/>
    <property type="match status" value="1"/>
</dbReference>
<dbReference type="KEGG" id="atq:GH723_13895"/>
<evidence type="ECO:0000256" key="3">
    <source>
        <dbReference type="ARBA" id="ARBA00022475"/>
    </source>
</evidence>
<keyword evidence="5 8" id="KW-1133">Transmembrane helix</keyword>
<feature type="transmembrane region" description="Helical" evidence="8">
    <location>
        <begin position="339"/>
        <end position="358"/>
    </location>
</feature>
<evidence type="ECO:0000256" key="2">
    <source>
        <dbReference type="ARBA" id="ARBA00022448"/>
    </source>
</evidence>
<feature type="transmembrane region" description="Helical" evidence="8">
    <location>
        <begin position="154"/>
        <end position="173"/>
    </location>
</feature>
<dbReference type="SUPFAM" id="SSF103473">
    <property type="entry name" value="MFS general substrate transporter"/>
    <property type="match status" value="1"/>
</dbReference>